<dbReference type="Gene3D" id="3.90.1150.10">
    <property type="entry name" value="Aspartate Aminotransferase, domain 1"/>
    <property type="match status" value="1"/>
</dbReference>
<dbReference type="PANTHER" id="PTHR43510:SF1">
    <property type="entry name" value="AMINOTRANSFERASE FUNCTION, HYPOTHETICAL (EUROFUNG)"/>
    <property type="match status" value="1"/>
</dbReference>
<dbReference type="OMA" id="IMAARDY"/>
<dbReference type="Pfam" id="PF00155">
    <property type="entry name" value="Aminotran_1_2"/>
    <property type="match status" value="1"/>
</dbReference>
<sequence length="372" mass="41063">MKQEPFAVEQYMDKYETSITHNMGETCVESLRLNEVLTADEMSTLMQKQLTYGAIHGSDELTSQIAQLYSNLDQKQVVVANGAIGANFLGFYSIINPGMKVVVVTPTYQQLVSVPAMFGATVSEYRLQFDHKWQPQLDALEQAVAADTDVLVVNNPNNPTGVVWDDATMEAVVAICRKHNVLLYSDEVYRPLYHSTTNPPKSAIDYGYDRVVVSGSMSKAFSLAGVRVGWLASRSPSIIEDLWLKRDYNTISVSMVDDFIAAKALAHREEILKRNYDICRKNLKTIGDIIAKHHDLVEWVVPTGGSTCFLKVKADTARLGPELAEKYQTLVVPGETFGYPGFIRVGYGNDPKAIEGGLQQLAKVLSGVASAQ</sequence>
<dbReference type="VEuPathDB" id="FungiDB:DIURU_003530"/>
<dbReference type="SUPFAM" id="SSF53383">
    <property type="entry name" value="PLP-dependent transferases"/>
    <property type="match status" value="1"/>
</dbReference>
<evidence type="ECO:0000313" key="3">
    <source>
        <dbReference type="Proteomes" id="UP000449547"/>
    </source>
</evidence>
<dbReference type="InterPro" id="IPR015424">
    <property type="entry name" value="PyrdxlP-dep_Trfase"/>
</dbReference>
<proteinExistence type="predicted"/>
<comment type="caution">
    <text evidence="2">The sequence shown here is derived from an EMBL/GenBank/DDBJ whole genome shotgun (WGS) entry which is preliminary data.</text>
</comment>
<dbReference type="InterPro" id="IPR004839">
    <property type="entry name" value="Aminotransferase_I/II_large"/>
</dbReference>
<feature type="domain" description="Aminotransferase class I/classII large" evidence="1">
    <location>
        <begin position="35"/>
        <end position="355"/>
    </location>
</feature>
<dbReference type="InterPro" id="IPR015421">
    <property type="entry name" value="PyrdxlP-dep_Trfase_major"/>
</dbReference>
<dbReference type="PANTHER" id="PTHR43510">
    <property type="entry name" value="AMINOTRANSFERASE FUNCTION, HYPOTHETICAL (EUROFUNG)"/>
    <property type="match status" value="1"/>
</dbReference>
<dbReference type="EMBL" id="SWFT01000105">
    <property type="protein sequence ID" value="KAA8901160.1"/>
    <property type="molecule type" value="Genomic_DNA"/>
</dbReference>
<dbReference type="CDD" id="cd00609">
    <property type="entry name" value="AAT_like"/>
    <property type="match status" value="1"/>
</dbReference>
<dbReference type="Gene3D" id="3.40.640.10">
    <property type="entry name" value="Type I PLP-dependent aspartate aminotransferase-like (Major domain)"/>
    <property type="match status" value="1"/>
</dbReference>
<dbReference type="GO" id="GO:0030170">
    <property type="term" value="F:pyridoxal phosphate binding"/>
    <property type="evidence" value="ECO:0007669"/>
    <property type="project" value="InterPro"/>
</dbReference>
<dbReference type="Proteomes" id="UP000449547">
    <property type="component" value="Unassembled WGS sequence"/>
</dbReference>
<protein>
    <recommendedName>
        <fullName evidence="1">Aminotransferase class I/classII large domain-containing protein</fullName>
    </recommendedName>
</protein>
<name>A0A642UL76_DIURU</name>
<dbReference type="AlphaFoldDB" id="A0A642UL76"/>
<organism evidence="2 3">
    <name type="scientific">Diutina rugosa</name>
    <name type="common">Yeast</name>
    <name type="synonym">Candida rugosa</name>
    <dbReference type="NCBI Taxonomy" id="5481"/>
    <lineage>
        <taxon>Eukaryota</taxon>
        <taxon>Fungi</taxon>
        <taxon>Dikarya</taxon>
        <taxon>Ascomycota</taxon>
        <taxon>Saccharomycotina</taxon>
        <taxon>Pichiomycetes</taxon>
        <taxon>Debaryomycetaceae</taxon>
        <taxon>Diutina</taxon>
    </lineage>
</organism>
<dbReference type="GeneID" id="54782181"/>
<gene>
    <name evidence="2" type="ORF">DIURU_003530</name>
</gene>
<dbReference type="InterPro" id="IPR015422">
    <property type="entry name" value="PyrdxlP-dep_Trfase_small"/>
</dbReference>
<dbReference type="RefSeq" id="XP_034011783.1">
    <property type="nucleotide sequence ID" value="XM_034156303.1"/>
</dbReference>
<reference evidence="2 3" key="1">
    <citation type="submission" date="2019-07" db="EMBL/GenBank/DDBJ databases">
        <title>Genome assembly of two rare yeast pathogens: Diutina rugosa and Trichomonascus ciferrii.</title>
        <authorList>
            <person name="Mixao V."/>
            <person name="Saus E."/>
            <person name="Hansen A."/>
            <person name="Lass-Flor C."/>
            <person name="Gabaldon T."/>
        </authorList>
    </citation>
    <scope>NUCLEOTIDE SEQUENCE [LARGE SCALE GENOMIC DNA]</scope>
    <source>
        <strain evidence="2 3">CBS 613</strain>
    </source>
</reference>
<dbReference type="OrthoDB" id="7042322at2759"/>
<accession>A0A642UL76</accession>
<evidence type="ECO:0000259" key="1">
    <source>
        <dbReference type="Pfam" id="PF00155"/>
    </source>
</evidence>
<keyword evidence="3" id="KW-1185">Reference proteome</keyword>
<evidence type="ECO:0000313" key="2">
    <source>
        <dbReference type="EMBL" id="KAA8901160.1"/>
    </source>
</evidence>